<evidence type="ECO:0000313" key="3">
    <source>
        <dbReference type="Proteomes" id="UP000014974"/>
    </source>
</evidence>
<sequence length="60" mass="6655">MIHIKKFADMHSVSSKKKVAARTTQPGTKTTPTPTPKCITSPIITLYQKVFNRNLGTPRS</sequence>
<protein>
    <submittedName>
        <fullName evidence="2">Uncharacterized protein</fullName>
    </submittedName>
</protein>
<dbReference type="Proteomes" id="UP000014974">
    <property type="component" value="Unassembled WGS sequence"/>
</dbReference>
<reference evidence="2 3" key="1">
    <citation type="journal article" date="2013" name="Genome Announc.">
        <title>Draft Genome Sequence of Cyclobacterium qasimii Strain M12-11BT, Isolated from Arctic Marine Sediment.</title>
        <authorList>
            <person name="Shivaji S."/>
            <person name="Ara S."/>
            <person name="Singh A."/>
            <person name="Kumar Pinnaka A."/>
        </authorList>
    </citation>
    <scope>NUCLEOTIDE SEQUENCE [LARGE SCALE GENOMIC DNA]</scope>
    <source>
        <strain evidence="2 3">M12-11B</strain>
    </source>
</reference>
<dbReference type="EMBL" id="ATNM01000099">
    <property type="protein sequence ID" value="EPR68469.1"/>
    <property type="molecule type" value="Genomic_DNA"/>
</dbReference>
<organism evidence="2 3">
    <name type="scientific">Cyclobacterium qasimii M12-11B</name>
    <dbReference type="NCBI Taxonomy" id="641524"/>
    <lineage>
        <taxon>Bacteria</taxon>
        <taxon>Pseudomonadati</taxon>
        <taxon>Bacteroidota</taxon>
        <taxon>Cytophagia</taxon>
        <taxon>Cytophagales</taxon>
        <taxon>Cyclobacteriaceae</taxon>
        <taxon>Cyclobacterium</taxon>
    </lineage>
</organism>
<evidence type="ECO:0000256" key="1">
    <source>
        <dbReference type="SAM" id="MobiDB-lite"/>
    </source>
</evidence>
<proteinExistence type="predicted"/>
<accession>S7WP22</accession>
<feature type="compositionally biased region" description="Low complexity" evidence="1">
    <location>
        <begin position="23"/>
        <end position="37"/>
    </location>
</feature>
<comment type="caution">
    <text evidence="2">The sequence shown here is derived from an EMBL/GenBank/DDBJ whole genome shotgun (WGS) entry which is preliminary data.</text>
</comment>
<evidence type="ECO:0000313" key="2">
    <source>
        <dbReference type="EMBL" id="EPR68469.1"/>
    </source>
</evidence>
<feature type="region of interest" description="Disordered" evidence="1">
    <location>
        <begin position="1"/>
        <end position="37"/>
    </location>
</feature>
<name>S7WP22_9BACT</name>
<gene>
    <name evidence="2" type="ORF">ADICYQ_2564</name>
</gene>
<dbReference type="AlphaFoldDB" id="S7WP22"/>